<dbReference type="AlphaFoldDB" id="A0AAD1UP26"/>
<evidence type="ECO:0000313" key="3">
    <source>
        <dbReference type="Proteomes" id="UP001295684"/>
    </source>
</evidence>
<protein>
    <submittedName>
        <fullName evidence="2">Uncharacterized protein</fullName>
    </submittedName>
</protein>
<organism evidence="2 3">
    <name type="scientific">Euplotes crassus</name>
    <dbReference type="NCBI Taxonomy" id="5936"/>
    <lineage>
        <taxon>Eukaryota</taxon>
        <taxon>Sar</taxon>
        <taxon>Alveolata</taxon>
        <taxon>Ciliophora</taxon>
        <taxon>Intramacronucleata</taxon>
        <taxon>Spirotrichea</taxon>
        <taxon>Hypotrichia</taxon>
        <taxon>Euplotida</taxon>
        <taxon>Euplotidae</taxon>
        <taxon>Moneuplotes</taxon>
    </lineage>
</organism>
<keyword evidence="3" id="KW-1185">Reference proteome</keyword>
<gene>
    <name evidence="2" type="ORF">ECRASSUSDP1_LOCUS12303</name>
</gene>
<comment type="caution">
    <text evidence="2">The sequence shown here is derived from an EMBL/GenBank/DDBJ whole genome shotgun (WGS) entry which is preliminary data.</text>
</comment>
<reference evidence="2" key="1">
    <citation type="submission" date="2023-07" db="EMBL/GenBank/DDBJ databases">
        <authorList>
            <consortium name="AG Swart"/>
            <person name="Singh M."/>
            <person name="Singh A."/>
            <person name="Seah K."/>
            <person name="Emmerich C."/>
        </authorList>
    </citation>
    <scope>NUCLEOTIDE SEQUENCE</scope>
    <source>
        <strain evidence="2">DP1</strain>
    </source>
</reference>
<evidence type="ECO:0000256" key="1">
    <source>
        <dbReference type="SAM" id="MobiDB-lite"/>
    </source>
</evidence>
<evidence type="ECO:0000313" key="2">
    <source>
        <dbReference type="EMBL" id="CAI2370983.1"/>
    </source>
</evidence>
<sequence>MEEVMPKIDSESDNKYFAVSNEVSTRKPKKPKQGVRNIKSPKGSIKKSSKKGQTLTPSKDQLQRDIGRKMLTKIYNNPLSVSKSPSKDLTFDNFRTFMDEMGITIETERAQTEFDEIKIKKIEEDYMKQLQDHYEVTKKFKETKKEKVIGSARVIQKYWRLNKAERRHRAARVIQRCLKRQCIKKKLKKSLDIEAIRSRYSKPENLSKIIKIQCFFRRKLACTRLITMNKICPYKDEKLFFSKLTQRRIMYTLSRQIDTYLVQTSMRSRIELEAIDKYDQGLKDTLNSKEYKEYMCVKDDSGQNIWFNITQPLHQALHPLKTEFLTHKKEVYKLAIMEIMKKRQMADQRRTFIYEKECEIYQQMGQELKNLRLKMMF</sequence>
<feature type="region of interest" description="Disordered" evidence="1">
    <location>
        <begin position="1"/>
        <end position="61"/>
    </location>
</feature>
<accession>A0AAD1UP26</accession>
<dbReference type="EMBL" id="CAMPGE010012203">
    <property type="protein sequence ID" value="CAI2370983.1"/>
    <property type="molecule type" value="Genomic_DNA"/>
</dbReference>
<proteinExistence type="predicted"/>
<feature type="compositionally biased region" description="Basic and acidic residues" evidence="1">
    <location>
        <begin position="1"/>
        <end position="14"/>
    </location>
</feature>
<name>A0AAD1UP26_EUPCR</name>
<dbReference type="Proteomes" id="UP001295684">
    <property type="component" value="Unassembled WGS sequence"/>
</dbReference>